<feature type="region of interest" description="Disordered" evidence="15">
    <location>
        <begin position="17"/>
        <end position="36"/>
    </location>
</feature>
<keyword evidence="8 13" id="KW-0663">Pyridoxal phosphate</keyword>
<dbReference type="EMBL" id="CADEAL010004164">
    <property type="protein sequence ID" value="CAB1453313.1"/>
    <property type="molecule type" value="Genomic_DNA"/>
</dbReference>
<dbReference type="Gene3D" id="3.40.50.2000">
    <property type="entry name" value="Glycogen Phosphorylase B"/>
    <property type="match status" value="2"/>
</dbReference>
<evidence type="ECO:0000256" key="9">
    <source>
        <dbReference type="ARBA" id="ARBA00023277"/>
    </source>
</evidence>
<reference evidence="16" key="1">
    <citation type="submission" date="2020-03" db="EMBL/GenBank/DDBJ databases">
        <authorList>
            <person name="Weist P."/>
        </authorList>
    </citation>
    <scope>NUCLEOTIDE SEQUENCE</scope>
</reference>
<comment type="similarity">
    <text evidence="2 14">Belongs to the glycogen phosphorylase family.</text>
</comment>
<evidence type="ECO:0000256" key="8">
    <source>
        <dbReference type="ARBA" id="ARBA00022898"/>
    </source>
</evidence>
<dbReference type="GO" id="GO:0005737">
    <property type="term" value="C:cytoplasm"/>
    <property type="evidence" value="ECO:0007669"/>
    <property type="project" value="TreeGrafter"/>
</dbReference>
<dbReference type="FunFam" id="3.40.50.2000:FF:000005">
    <property type="entry name" value="Alpha-1,4 glucan phosphorylase"/>
    <property type="match status" value="1"/>
</dbReference>
<dbReference type="SUPFAM" id="SSF53756">
    <property type="entry name" value="UDP-Glycosyltransferase/glycogen phosphorylase"/>
    <property type="match status" value="1"/>
</dbReference>
<protein>
    <recommendedName>
        <fullName evidence="14">Alpha-1,4 glucan phosphorylase</fullName>
        <ecNumber evidence="14">2.4.1.1</ecNumber>
    </recommendedName>
</protein>
<dbReference type="GO" id="GO:0030170">
    <property type="term" value="F:pyridoxal phosphate binding"/>
    <property type="evidence" value="ECO:0007669"/>
    <property type="project" value="InterPro"/>
</dbReference>
<keyword evidence="6 14" id="KW-0328">Glycosyltransferase</keyword>
<dbReference type="GO" id="GO:0008184">
    <property type="term" value="F:glycogen phosphorylase activity"/>
    <property type="evidence" value="ECO:0007669"/>
    <property type="project" value="InterPro"/>
</dbReference>
<dbReference type="CDD" id="cd04300">
    <property type="entry name" value="GT35_Glycogen_Phosphorylase"/>
    <property type="match status" value="1"/>
</dbReference>
<evidence type="ECO:0000256" key="13">
    <source>
        <dbReference type="PIRSR" id="PIRSR000460-1"/>
    </source>
</evidence>
<evidence type="ECO:0000256" key="7">
    <source>
        <dbReference type="ARBA" id="ARBA00022679"/>
    </source>
</evidence>
<evidence type="ECO:0000256" key="14">
    <source>
        <dbReference type="RuleBase" id="RU000587"/>
    </source>
</evidence>
<dbReference type="InterPro" id="IPR035090">
    <property type="entry name" value="Pyridoxal_P_attach_site"/>
</dbReference>
<gene>
    <name evidence="16" type="ORF">PLEPLA_LOCUS41065</name>
</gene>
<dbReference type="PROSITE" id="PS00102">
    <property type="entry name" value="PHOSPHORYLASE"/>
    <property type="match status" value="1"/>
</dbReference>
<evidence type="ECO:0000256" key="3">
    <source>
        <dbReference type="ARBA" id="ARBA00022533"/>
    </source>
</evidence>
<dbReference type="GO" id="GO:0005980">
    <property type="term" value="P:glycogen catabolic process"/>
    <property type="evidence" value="ECO:0007669"/>
    <property type="project" value="TreeGrafter"/>
</dbReference>
<dbReference type="FunFam" id="3.40.50.2000:FF:000153">
    <property type="entry name" value="Alpha-1,4 glucan phosphorylase"/>
    <property type="match status" value="1"/>
</dbReference>
<keyword evidence="17" id="KW-1185">Reference proteome</keyword>
<comment type="function">
    <text evidence="11 14">Allosteric enzyme that catalyzes the rate-limiting step in glycogen catabolism, the phosphorolytic cleavage of glycogen to produce glucose-1-phosphate, and plays a central role in maintaining cellular and organismal glucose homeostasis.</text>
</comment>
<comment type="cofactor">
    <cofactor evidence="1 14">
        <name>pyridoxal 5'-phosphate</name>
        <dbReference type="ChEBI" id="CHEBI:597326"/>
    </cofactor>
</comment>
<dbReference type="EC" id="2.4.1.1" evidence="14"/>
<evidence type="ECO:0000313" key="16">
    <source>
        <dbReference type="EMBL" id="CAB1453313.1"/>
    </source>
</evidence>
<dbReference type="InterPro" id="IPR000811">
    <property type="entry name" value="Glyco_trans_35"/>
</dbReference>
<dbReference type="PIRSF" id="PIRSF000460">
    <property type="entry name" value="Pprylas_GlgP"/>
    <property type="match status" value="1"/>
</dbReference>
<dbReference type="InterPro" id="IPR011833">
    <property type="entry name" value="Glycg_phsphrylas"/>
</dbReference>
<keyword evidence="4" id="KW-0597">Phosphoprotein</keyword>
<dbReference type="Pfam" id="PF00343">
    <property type="entry name" value="Phosphorylase"/>
    <property type="match status" value="1"/>
</dbReference>
<evidence type="ECO:0000256" key="10">
    <source>
        <dbReference type="ARBA" id="ARBA00036074"/>
    </source>
</evidence>
<feature type="modified residue" description="N6-(pyridoxal phosphate)lysine" evidence="13">
    <location>
        <position position="756"/>
    </location>
</feature>
<evidence type="ECO:0000256" key="5">
    <source>
        <dbReference type="ARBA" id="ARBA00022600"/>
    </source>
</evidence>
<evidence type="ECO:0000313" key="17">
    <source>
        <dbReference type="Proteomes" id="UP001153269"/>
    </source>
</evidence>
<name>A0A9N7Z2J8_PLEPL</name>
<proteinExistence type="inferred from homology"/>
<comment type="subunit">
    <text evidence="12">Homodimer; enzymatically active. Interacts with PPP1R3B; recruits the phosphatase PP1 which dephosphorylates and inactivates PYGL/glycogen phosphorylase.</text>
</comment>
<keyword evidence="5" id="KW-0321">Glycogen metabolism</keyword>
<keyword evidence="3" id="KW-0021">Allosteric enzyme</keyword>
<keyword evidence="9 14" id="KW-0119">Carbohydrate metabolism</keyword>
<keyword evidence="7 14" id="KW-0808">Transferase</keyword>
<dbReference type="PANTHER" id="PTHR11468:SF3">
    <property type="entry name" value="GLYCOGEN PHOSPHORYLASE, LIVER FORM"/>
    <property type="match status" value="1"/>
</dbReference>
<evidence type="ECO:0000256" key="1">
    <source>
        <dbReference type="ARBA" id="ARBA00001933"/>
    </source>
</evidence>
<comment type="caution">
    <text evidence="16">The sequence shown here is derived from an EMBL/GenBank/DDBJ whole genome shotgun (WGS) entry which is preliminary data.</text>
</comment>
<evidence type="ECO:0000256" key="12">
    <source>
        <dbReference type="ARBA" id="ARBA00046783"/>
    </source>
</evidence>
<evidence type="ECO:0000256" key="15">
    <source>
        <dbReference type="SAM" id="MobiDB-lite"/>
    </source>
</evidence>
<dbReference type="Proteomes" id="UP001153269">
    <property type="component" value="Unassembled WGS sequence"/>
</dbReference>
<dbReference type="NCBIfam" id="TIGR02093">
    <property type="entry name" value="P_ylase"/>
    <property type="match status" value="1"/>
</dbReference>
<accession>A0A9N7Z2J8</accession>
<evidence type="ECO:0000256" key="4">
    <source>
        <dbReference type="ARBA" id="ARBA00022553"/>
    </source>
</evidence>
<evidence type="ECO:0000256" key="11">
    <source>
        <dbReference type="ARBA" id="ARBA00037413"/>
    </source>
</evidence>
<evidence type="ECO:0000256" key="2">
    <source>
        <dbReference type="ARBA" id="ARBA00006047"/>
    </source>
</evidence>
<comment type="catalytic activity">
    <reaction evidence="10">
        <text>[(1-&gt;4)-alpha-D-glucosyl](n) + phosphate = [(1-&gt;4)-alpha-D-glucosyl](n-1) + alpha-D-glucose 1-phosphate</text>
        <dbReference type="Rhea" id="RHEA:41732"/>
        <dbReference type="Rhea" id="RHEA-COMP:9584"/>
        <dbReference type="Rhea" id="RHEA-COMP:9586"/>
        <dbReference type="ChEBI" id="CHEBI:15444"/>
        <dbReference type="ChEBI" id="CHEBI:43474"/>
        <dbReference type="ChEBI" id="CHEBI:58601"/>
        <dbReference type="EC" id="2.4.1.1"/>
    </reaction>
    <physiologicalReaction direction="left-to-right" evidence="10">
        <dbReference type="Rhea" id="RHEA:41733"/>
    </physiologicalReaction>
</comment>
<dbReference type="PANTHER" id="PTHR11468">
    <property type="entry name" value="GLYCOGEN PHOSPHORYLASE"/>
    <property type="match status" value="1"/>
</dbReference>
<organism evidence="16 17">
    <name type="scientific">Pleuronectes platessa</name>
    <name type="common">European plaice</name>
    <dbReference type="NCBI Taxonomy" id="8262"/>
    <lineage>
        <taxon>Eukaryota</taxon>
        <taxon>Metazoa</taxon>
        <taxon>Chordata</taxon>
        <taxon>Craniata</taxon>
        <taxon>Vertebrata</taxon>
        <taxon>Euteleostomi</taxon>
        <taxon>Actinopterygii</taxon>
        <taxon>Neopterygii</taxon>
        <taxon>Teleostei</taxon>
        <taxon>Neoteleostei</taxon>
        <taxon>Acanthomorphata</taxon>
        <taxon>Carangaria</taxon>
        <taxon>Pleuronectiformes</taxon>
        <taxon>Pleuronectoidei</taxon>
        <taxon>Pleuronectidae</taxon>
        <taxon>Pleuronectes</taxon>
    </lineage>
</organism>
<dbReference type="AlphaFoldDB" id="A0A9N7Z2J8"/>
<sequence>MTTEGYHRFSSMFGRGRESSAQAWQGDTLPPALTNDRRHRAGTAAGTSTSVFPVNFTSRQGSQLQLDQGTPHTCLPSMATPLTDQEKRKQISIRGIVGVENVAELKKGFNRHLHFTLVKDRNIANPRDYYFALAHTVRDHLVGRWIRTQQFYYEADPKRVYYLSLEFYMGRTLQNTMINLGLQNACDEAIYQLGLDMEELEEMEEDAGLGNGGLGRLAACFLDSMATLGLAAYGYGIRYEYGIFNQKIRDGWQVEEADDWLRHGNPWEKARPEYMLPVHFYGHVEDTKDGSKWVDTQVVLAMPYDTPIPGYMNNTVNTMRLWSARAPNDFNLRDFNVGDYIEAVLDRNLAENISRVLYPNDNFFEGKELRLKQEYFVVAATLQDIIRRFKTTKKGTPARTSFHSFPDKVAVQLNDTHPAMAIPELMRIFVDIEKIDWDTAWDLTKRTFAYTNHTVLPEALERWPVQLLETLLPRHLQIIYQINQAHLDRIATLYPKDVDKLRKMSLIEEDGCKRVNMAHLCIVGSHAVNGVAEIHSNIIKTQVFRDFNEMEPDKFQNKTNGITPRRWLLLCNPGLAELIAEVVGEDYVKDLSQLQRLKDFVDDAAFIRDVSKVKQDNKVKFAQYLEKEYRVKINPSSMFDVHVKRIHEYKRQLLNCLHIIAMYNRIRKSPKALFVPRTVIIGGKAAPGYHMAKLIIKLITSVANVVNNDPLVGNKLKVIYLENYRVSLAEKVIPATDLSQQISTAGTEASGTGNMKFMLNGALTIGTMDGANVEMAEEAGEENLFIFGMRVEDVAALDKEGYDAMTYYKRNPELQQVMDQITGGFFCPENPELFKDLTNMLFKHDRFKVFADFDDYMECQEKVSLLYQNPKEWTKMVIRNIAATGKFSSDRTITEYATQVWGVEPTDLKIPAPNEPREAIVETARALKKM</sequence>
<evidence type="ECO:0000256" key="6">
    <source>
        <dbReference type="ARBA" id="ARBA00022676"/>
    </source>
</evidence>